<keyword evidence="3" id="KW-1185">Reference proteome</keyword>
<dbReference type="KEGG" id="thes:FHQ07_02870"/>
<accession>A0A5B7ZMH4</accession>
<organism evidence="2 3">
    <name type="scientific">Thermomonas aquatica</name>
    <dbReference type="NCBI Taxonomy" id="2202149"/>
    <lineage>
        <taxon>Bacteria</taxon>
        <taxon>Pseudomonadati</taxon>
        <taxon>Pseudomonadota</taxon>
        <taxon>Gammaproteobacteria</taxon>
        <taxon>Lysobacterales</taxon>
        <taxon>Lysobacteraceae</taxon>
        <taxon>Thermomonas</taxon>
    </lineage>
</organism>
<dbReference type="RefSeq" id="WP_139715259.1">
    <property type="nucleotide sequence ID" value="NZ_CP040871.1"/>
</dbReference>
<feature type="chain" id="PRO_5022862472" evidence="1">
    <location>
        <begin position="20"/>
        <end position="253"/>
    </location>
</feature>
<evidence type="ECO:0000313" key="2">
    <source>
        <dbReference type="EMBL" id="QDA56331.1"/>
    </source>
</evidence>
<dbReference type="AlphaFoldDB" id="A0A5B7ZMH4"/>
<dbReference type="EMBL" id="CP040871">
    <property type="protein sequence ID" value="QDA56331.1"/>
    <property type="molecule type" value="Genomic_DNA"/>
</dbReference>
<keyword evidence="1" id="KW-0732">Signal</keyword>
<reference evidence="2 3" key="1">
    <citation type="submission" date="2019-06" db="EMBL/GenBank/DDBJ databases">
        <title>Thermomonas aquatica sp. nov., isolated from an industrial wastewater treatment plant.</title>
        <authorList>
            <person name="Jeon J.H."/>
            <person name="Park D.-S."/>
        </authorList>
    </citation>
    <scope>NUCLEOTIDE SEQUENCE [LARGE SCALE GENOMIC DNA]</scope>
    <source>
        <strain evidence="2 3">SY21</strain>
    </source>
</reference>
<feature type="signal peptide" evidence="1">
    <location>
        <begin position="1"/>
        <end position="19"/>
    </location>
</feature>
<sequence>MRAILLPGLAMLAMPPLHAADAAGWQRRDAEVRSAEDARLLYRESHFIRAGARSERWVAYRCPDGAAFARKHVQGGSAAPAFALEDGRGYAEGLHAGSGTRTAYAGADGDRSERSVRVPADGVADAGFDAAVRANWDALMRGQALRLHFLVPSRQRFYPLRVQRAGSLDWRGIPAERLRMRLDSWFGFVVPEVRLVYARDDRRLLEFAGTGNIRDARGGNPQVRIAFEPRARAVDDAQVAALRGDPLRGRCAI</sequence>
<name>A0A5B7ZMH4_9GAMM</name>
<dbReference type="OrthoDB" id="1491713at2"/>
<evidence type="ECO:0000256" key="1">
    <source>
        <dbReference type="SAM" id="SignalP"/>
    </source>
</evidence>
<dbReference type="Proteomes" id="UP000308149">
    <property type="component" value="Chromosome"/>
</dbReference>
<protein>
    <submittedName>
        <fullName evidence="2">Uncharacterized protein</fullName>
    </submittedName>
</protein>
<gene>
    <name evidence="2" type="ORF">FHQ07_02870</name>
</gene>
<proteinExistence type="predicted"/>
<evidence type="ECO:0000313" key="3">
    <source>
        <dbReference type="Proteomes" id="UP000308149"/>
    </source>
</evidence>